<organism evidence="1 2">
    <name type="scientific">Strongyloides papillosus</name>
    <name type="common">Intestinal threadworm</name>
    <dbReference type="NCBI Taxonomy" id="174720"/>
    <lineage>
        <taxon>Eukaryota</taxon>
        <taxon>Metazoa</taxon>
        <taxon>Ecdysozoa</taxon>
        <taxon>Nematoda</taxon>
        <taxon>Chromadorea</taxon>
        <taxon>Rhabditida</taxon>
        <taxon>Tylenchina</taxon>
        <taxon>Panagrolaimomorpha</taxon>
        <taxon>Strongyloidoidea</taxon>
        <taxon>Strongyloididae</taxon>
        <taxon>Strongyloides</taxon>
    </lineage>
</organism>
<dbReference type="WBParaSite" id="SPAL_0000376650.1">
    <property type="protein sequence ID" value="SPAL_0000376650.1"/>
    <property type="gene ID" value="SPAL_0000376650"/>
</dbReference>
<proteinExistence type="predicted"/>
<protein>
    <submittedName>
        <fullName evidence="2">Uncharacterized protein</fullName>
    </submittedName>
</protein>
<dbReference type="AlphaFoldDB" id="A0A0N5BCM1"/>
<accession>A0A0N5BCM1</accession>
<name>A0A0N5BCM1_STREA</name>
<reference evidence="2" key="1">
    <citation type="submission" date="2017-02" db="UniProtKB">
        <authorList>
            <consortium name="WormBaseParasite"/>
        </authorList>
    </citation>
    <scope>IDENTIFICATION</scope>
</reference>
<keyword evidence="1" id="KW-1185">Reference proteome</keyword>
<evidence type="ECO:0000313" key="2">
    <source>
        <dbReference type="WBParaSite" id="SPAL_0000376650.1"/>
    </source>
</evidence>
<sequence length="76" mass="8789">MLRVLVILEFKFVQQKFEISTVVESSLKRNSWSEIRFSVLQSVIERTRQPSEDGQSLLRQCIVRPCGAPIKVIVNK</sequence>
<dbReference type="Proteomes" id="UP000046392">
    <property type="component" value="Unplaced"/>
</dbReference>
<evidence type="ECO:0000313" key="1">
    <source>
        <dbReference type="Proteomes" id="UP000046392"/>
    </source>
</evidence>